<evidence type="ECO:0000259" key="2">
    <source>
        <dbReference type="PROSITE" id="PS50943"/>
    </source>
</evidence>
<evidence type="ECO:0000313" key="3">
    <source>
        <dbReference type="EMBL" id="MYM96204.1"/>
    </source>
</evidence>
<dbReference type="GO" id="GO:0005829">
    <property type="term" value="C:cytosol"/>
    <property type="evidence" value="ECO:0007669"/>
    <property type="project" value="TreeGrafter"/>
</dbReference>
<dbReference type="AlphaFoldDB" id="A0A845GPK6"/>
<keyword evidence="1" id="KW-0238">DNA-binding</keyword>
<sequence length="76" mass="8429">MLRALRKEAGLSQEQLGLEAGVERNYVSLIERGINQPSIRVIFKLCAALDVRASSVIEAVEKQLESSTSKVTSKRR</sequence>
<protein>
    <submittedName>
        <fullName evidence="3">Helix-turn-helix domain-containing protein</fullName>
    </submittedName>
</protein>
<organism evidence="3 4">
    <name type="scientific">Duganella vulcania</name>
    <dbReference type="NCBI Taxonomy" id="2692166"/>
    <lineage>
        <taxon>Bacteria</taxon>
        <taxon>Pseudomonadati</taxon>
        <taxon>Pseudomonadota</taxon>
        <taxon>Betaproteobacteria</taxon>
        <taxon>Burkholderiales</taxon>
        <taxon>Oxalobacteraceae</taxon>
        <taxon>Telluria group</taxon>
        <taxon>Duganella</taxon>
    </lineage>
</organism>
<dbReference type="InterPro" id="IPR050807">
    <property type="entry name" value="TransReg_Diox_bact_type"/>
</dbReference>
<evidence type="ECO:0000313" key="4">
    <source>
        <dbReference type="Proteomes" id="UP000447355"/>
    </source>
</evidence>
<evidence type="ECO:0000256" key="1">
    <source>
        <dbReference type="ARBA" id="ARBA00023125"/>
    </source>
</evidence>
<dbReference type="SUPFAM" id="SSF47413">
    <property type="entry name" value="lambda repressor-like DNA-binding domains"/>
    <property type="match status" value="1"/>
</dbReference>
<dbReference type="EMBL" id="WWCX01000041">
    <property type="protein sequence ID" value="MYM96204.1"/>
    <property type="molecule type" value="Genomic_DNA"/>
</dbReference>
<dbReference type="Proteomes" id="UP000447355">
    <property type="component" value="Unassembled WGS sequence"/>
</dbReference>
<comment type="caution">
    <text evidence="3">The sequence shown here is derived from an EMBL/GenBank/DDBJ whole genome shotgun (WGS) entry which is preliminary data.</text>
</comment>
<dbReference type="PANTHER" id="PTHR46797">
    <property type="entry name" value="HTH-TYPE TRANSCRIPTIONAL REGULATOR"/>
    <property type="match status" value="1"/>
</dbReference>
<accession>A0A845GPK6</accession>
<reference evidence="3" key="1">
    <citation type="submission" date="2019-12" db="EMBL/GenBank/DDBJ databases">
        <title>Novel species isolated from a subtropical stream in China.</title>
        <authorList>
            <person name="Lu H."/>
        </authorList>
    </citation>
    <scope>NUCLEOTIDE SEQUENCE [LARGE SCALE GENOMIC DNA]</scope>
    <source>
        <strain evidence="3">FT81W</strain>
    </source>
</reference>
<dbReference type="CDD" id="cd00093">
    <property type="entry name" value="HTH_XRE"/>
    <property type="match status" value="1"/>
</dbReference>
<dbReference type="GO" id="GO:0003700">
    <property type="term" value="F:DNA-binding transcription factor activity"/>
    <property type="evidence" value="ECO:0007669"/>
    <property type="project" value="TreeGrafter"/>
</dbReference>
<dbReference type="GO" id="GO:0003677">
    <property type="term" value="F:DNA binding"/>
    <property type="evidence" value="ECO:0007669"/>
    <property type="project" value="UniProtKB-KW"/>
</dbReference>
<proteinExistence type="predicted"/>
<dbReference type="InterPro" id="IPR010982">
    <property type="entry name" value="Lambda_DNA-bd_dom_sf"/>
</dbReference>
<gene>
    <name evidence="3" type="ORF">GTP90_20270</name>
</gene>
<dbReference type="Pfam" id="PF01381">
    <property type="entry name" value="HTH_3"/>
    <property type="match status" value="1"/>
</dbReference>
<dbReference type="Gene3D" id="1.10.260.40">
    <property type="entry name" value="lambda repressor-like DNA-binding domains"/>
    <property type="match status" value="1"/>
</dbReference>
<dbReference type="SMART" id="SM00530">
    <property type="entry name" value="HTH_XRE"/>
    <property type="match status" value="1"/>
</dbReference>
<dbReference type="InterPro" id="IPR001387">
    <property type="entry name" value="Cro/C1-type_HTH"/>
</dbReference>
<dbReference type="PANTHER" id="PTHR46797:SF1">
    <property type="entry name" value="METHYLPHOSPHONATE SYNTHASE"/>
    <property type="match status" value="1"/>
</dbReference>
<name>A0A845GPK6_9BURK</name>
<feature type="domain" description="HTH cro/C1-type" evidence="2">
    <location>
        <begin position="2"/>
        <end position="56"/>
    </location>
</feature>
<dbReference type="PROSITE" id="PS50943">
    <property type="entry name" value="HTH_CROC1"/>
    <property type="match status" value="1"/>
</dbReference>